<dbReference type="EMBL" id="BK015540">
    <property type="protein sequence ID" value="DAE11975.1"/>
    <property type="molecule type" value="Genomic_DNA"/>
</dbReference>
<proteinExistence type="predicted"/>
<feature type="compositionally biased region" description="Basic and acidic residues" evidence="1">
    <location>
        <begin position="9"/>
        <end position="21"/>
    </location>
</feature>
<feature type="region of interest" description="Disordered" evidence="1">
    <location>
        <begin position="1"/>
        <end position="42"/>
    </location>
</feature>
<evidence type="ECO:0000313" key="2">
    <source>
        <dbReference type="EMBL" id="DAE11975.1"/>
    </source>
</evidence>
<name>A0A8S5PY64_9CAUD</name>
<organism evidence="2">
    <name type="scientific">Myoviridae sp. ctBtT5</name>
    <dbReference type="NCBI Taxonomy" id="2825048"/>
    <lineage>
        <taxon>Viruses</taxon>
        <taxon>Duplodnaviria</taxon>
        <taxon>Heunggongvirae</taxon>
        <taxon>Uroviricota</taxon>
        <taxon>Caudoviricetes</taxon>
    </lineage>
</organism>
<accession>A0A8S5PY64</accession>
<sequence>MTTISKLKKSLEPTKKPEQKSSDTQQPLTLENLMQKSELLTK</sequence>
<evidence type="ECO:0000256" key="1">
    <source>
        <dbReference type="SAM" id="MobiDB-lite"/>
    </source>
</evidence>
<feature type="compositionally biased region" description="Polar residues" evidence="1">
    <location>
        <begin position="22"/>
        <end position="42"/>
    </location>
</feature>
<reference evidence="2" key="1">
    <citation type="journal article" date="2021" name="Proc. Natl. Acad. Sci. U.S.A.">
        <title>A Catalog of Tens of Thousands of Viruses from Human Metagenomes Reveals Hidden Associations with Chronic Diseases.</title>
        <authorList>
            <person name="Tisza M.J."/>
            <person name="Buck C.B."/>
        </authorList>
    </citation>
    <scope>NUCLEOTIDE SEQUENCE</scope>
    <source>
        <strain evidence="2">CtBtT5</strain>
    </source>
</reference>
<protein>
    <submittedName>
        <fullName evidence="2">Uncharacterized protein</fullName>
    </submittedName>
</protein>